<protein>
    <submittedName>
        <fullName evidence="1">Uncharacterized protein</fullName>
    </submittedName>
</protein>
<comment type="caution">
    <text evidence="1">The sequence shown here is derived from an EMBL/GenBank/DDBJ whole genome shotgun (WGS) entry which is preliminary data.</text>
</comment>
<organism evidence="1 2">
    <name type="scientific">Peptoniphilus porci</name>
    <dbReference type="NCBI Taxonomy" id="2652280"/>
    <lineage>
        <taxon>Bacteria</taxon>
        <taxon>Bacillati</taxon>
        <taxon>Bacillota</taxon>
        <taxon>Tissierellia</taxon>
        <taxon>Tissierellales</taxon>
        <taxon>Peptoniphilaceae</taxon>
        <taxon>Peptoniphilus</taxon>
    </lineage>
</organism>
<dbReference type="Gene3D" id="3.40.50.300">
    <property type="entry name" value="P-loop containing nucleotide triphosphate hydrolases"/>
    <property type="match status" value="1"/>
</dbReference>
<proteinExistence type="predicted"/>
<dbReference type="InterPro" id="IPR027417">
    <property type="entry name" value="P-loop_NTPase"/>
</dbReference>
<reference evidence="1 2" key="1">
    <citation type="journal article" date="2016" name="Appl. Environ. Microbiol.">
        <title>Function and Phylogeny of Bacterial Butyryl Coenzyme A:Acetate Transferases and Their Diversity in the Proximal Colon of Swine.</title>
        <authorList>
            <person name="Trachsel J."/>
            <person name="Bayles D.O."/>
            <person name="Looft T."/>
            <person name="Levine U.Y."/>
            <person name="Allen H.K."/>
        </authorList>
    </citation>
    <scope>NUCLEOTIDE SEQUENCE [LARGE SCALE GENOMIC DNA]</scope>
    <source>
        <strain evidence="1 2">35-6-1</strain>
    </source>
</reference>
<evidence type="ECO:0000313" key="1">
    <source>
        <dbReference type="EMBL" id="OLR61642.1"/>
    </source>
</evidence>
<dbReference type="EMBL" id="MJIH01000008">
    <property type="protein sequence ID" value="OLR61642.1"/>
    <property type="molecule type" value="Genomic_DNA"/>
</dbReference>
<dbReference type="AlphaFoldDB" id="A0A1U7LX74"/>
<dbReference type="SUPFAM" id="SSF52540">
    <property type="entry name" value="P-loop containing nucleoside triphosphate hydrolases"/>
    <property type="match status" value="1"/>
</dbReference>
<keyword evidence="2" id="KW-1185">Reference proteome</keyword>
<dbReference type="STRING" id="1465756.BIV18_09825"/>
<sequence length="541" mass="61943">MKKVLLALGIKQLEAALYKSINKLDDFEVVDNTIHKDGLIEKMKLRDDIDLVITIDSLTGYDQENVSEDLLKTMQEVRILSSKTRVLLILDGSKVDKSFIHSLINLGIYDFLITENSLTLKEILSLVEKPNAYADIVKYLPQARTGLNKKPVYQIEEDDTYSKKQVIPIEEDQEVDTQENLSTKQEIGKPSILEGFRKFIKKDKPPMPSRFAKKESQPEEIEVKPRNNRIDRLKLVKQEIEEPKKEVSLNLDLPSPVLTPPEPIPEPINPPIQPNFTQAPIVATPTKPKISPKPKKKTKPKLAQNQDLRTLVRVNKIIGYFGLSEGLGTTSLCFGEALELSRDYKVLYIELNEETPSLPIRLDLFNDSYGLDKIFLNLQNRDAIDMRINIDKSIIKNAYNNLDFLFFSKEFIYDIFSYQNNKKITKENVNLEDIGSLLSEIMAMSEYDFILLDGLSLNHKNREAVYKGLLACHEVNIVINQDPAVLIYTLNKLGRIYSQGFNRPFSYILNNYNKDNKEIKLGDVEDMFKGVGIPYKEIIVK</sequence>
<name>A0A1U7LX74_9FIRM</name>
<gene>
    <name evidence="1" type="ORF">BIV18_09825</name>
</gene>
<accession>A0A1U7LX74</accession>
<dbReference type="Proteomes" id="UP000187166">
    <property type="component" value="Unassembled WGS sequence"/>
</dbReference>
<evidence type="ECO:0000313" key="2">
    <source>
        <dbReference type="Proteomes" id="UP000187166"/>
    </source>
</evidence>